<accession>A0A9Q9D8F8</accession>
<dbReference type="Proteomes" id="UP001055460">
    <property type="component" value="Chromosome"/>
</dbReference>
<dbReference type="AlphaFoldDB" id="A0A9Q9D8F8"/>
<dbReference type="EMBL" id="CP098807">
    <property type="protein sequence ID" value="USJ21746.1"/>
    <property type="molecule type" value="Genomic_DNA"/>
</dbReference>
<organism evidence="2 3">
    <name type="scientific">Ensifer adhaerens</name>
    <name type="common">Sinorhizobium morelense</name>
    <dbReference type="NCBI Taxonomy" id="106592"/>
    <lineage>
        <taxon>Bacteria</taxon>
        <taxon>Pseudomonadati</taxon>
        <taxon>Pseudomonadota</taxon>
        <taxon>Alphaproteobacteria</taxon>
        <taxon>Hyphomicrobiales</taxon>
        <taxon>Rhizobiaceae</taxon>
        <taxon>Sinorhizobium/Ensifer group</taxon>
        <taxon>Ensifer</taxon>
    </lineage>
</organism>
<evidence type="ECO:0000313" key="2">
    <source>
        <dbReference type="EMBL" id="USJ21746.1"/>
    </source>
</evidence>
<dbReference type="RefSeq" id="WP_060605329.1">
    <property type="nucleotide sequence ID" value="NZ_CAXURO020000001.1"/>
</dbReference>
<reference evidence="2" key="1">
    <citation type="submission" date="2022-06" db="EMBL/GenBank/DDBJ databases">
        <title>Physiological and biochemical characterization and genomic elucidation of a strain of the genus Ensifer adhaerens M8 that combines arsenic oxidation and chromium reduction.</title>
        <authorList>
            <person name="Li X."/>
            <person name="Yu c."/>
        </authorList>
    </citation>
    <scope>NUCLEOTIDE SEQUENCE</scope>
    <source>
        <strain evidence="2">M8</strain>
    </source>
</reference>
<sequence>MSRTACEIGDRVKLRASATQSALISPFGVIVGLLPTEDRGEPRFRVRVDGETFERSVLATDIEHAETATPDPAQAEATGPWLKKLSAKRGR</sequence>
<name>A0A9Q9D8F8_ENSAD</name>
<evidence type="ECO:0000256" key="1">
    <source>
        <dbReference type="SAM" id="MobiDB-lite"/>
    </source>
</evidence>
<protein>
    <submittedName>
        <fullName evidence="2">Cold-shock protein</fullName>
    </submittedName>
</protein>
<evidence type="ECO:0000313" key="3">
    <source>
        <dbReference type="Proteomes" id="UP001055460"/>
    </source>
</evidence>
<gene>
    <name evidence="2" type="ORF">NE863_10455</name>
</gene>
<feature type="region of interest" description="Disordered" evidence="1">
    <location>
        <begin position="62"/>
        <end position="91"/>
    </location>
</feature>
<proteinExistence type="predicted"/>